<proteinExistence type="predicted"/>
<dbReference type="InterPro" id="IPR036271">
    <property type="entry name" value="Tet_transcr_reg_TetR-rel_C_sf"/>
</dbReference>
<comment type="caution">
    <text evidence="4">The sequence shown here is derived from an EMBL/GenBank/DDBJ whole genome shotgun (WGS) entry which is preliminary data.</text>
</comment>
<dbReference type="Gene3D" id="1.10.357.10">
    <property type="entry name" value="Tetracycline Repressor, domain 2"/>
    <property type="match status" value="1"/>
</dbReference>
<evidence type="ECO:0000313" key="5">
    <source>
        <dbReference type="Proteomes" id="UP000637359"/>
    </source>
</evidence>
<evidence type="ECO:0000256" key="1">
    <source>
        <dbReference type="ARBA" id="ARBA00023015"/>
    </source>
</evidence>
<reference evidence="4" key="1">
    <citation type="submission" date="2020-08" db="EMBL/GenBank/DDBJ databases">
        <title>Genome public.</title>
        <authorList>
            <person name="Liu C."/>
            <person name="Sun Q."/>
        </authorList>
    </citation>
    <scope>NUCLEOTIDE SEQUENCE</scope>
    <source>
        <strain evidence="4">BX22</strain>
    </source>
</reference>
<evidence type="ECO:0000259" key="3">
    <source>
        <dbReference type="Pfam" id="PF13305"/>
    </source>
</evidence>
<evidence type="ECO:0000313" key="4">
    <source>
        <dbReference type="EMBL" id="MBC5636236.1"/>
    </source>
</evidence>
<keyword evidence="2" id="KW-0804">Transcription</keyword>
<dbReference type="EMBL" id="JACOOL010000003">
    <property type="protein sequence ID" value="MBC5636236.1"/>
    <property type="molecule type" value="Genomic_DNA"/>
</dbReference>
<dbReference type="Gene3D" id="1.10.10.60">
    <property type="entry name" value="Homeodomain-like"/>
    <property type="match status" value="1"/>
</dbReference>
<organism evidence="4 5">
    <name type="scientific">Ornithinibacillus hominis</name>
    <dbReference type="NCBI Taxonomy" id="2763055"/>
    <lineage>
        <taxon>Bacteria</taxon>
        <taxon>Bacillati</taxon>
        <taxon>Bacillota</taxon>
        <taxon>Bacilli</taxon>
        <taxon>Bacillales</taxon>
        <taxon>Bacillaceae</taxon>
        <taxon>Ornithinibacillus</taxon>
    </lineage>
</organism>
<name>A0A923L4E1_9BACI</name>
<dbReference type="SUPFAM" id="SSF46689">
    <property type="entry name" value="Homeodomain-like"/>
    <property type="match status" value="1"/>
</dbReference>
<dbReference type="AlphaFoldDB" id="A0A923L4E1"/>
<sequence length="187" mass="21021">MPRVGLNIVQIVQTAADIADNQGTEAVTLSGIARELSVRPPSLFNHVKGLPQIKRELSLLGVKKLFKRMNDATKEKSGDEAIFAIANAYLQFTREHPGLYEYTIALPKPKDEEIERESNKILTLILTLFHTYSLSEENVIHAVRGFRSILHGFSSLEQKGGFGMPIERNDSLHYMIRVFLTGLNKTE</sequence>
<dbReference type="SUPFAM" id="SSF48498">
    <property type="entry name" value="Tetracyclin repressor-like, C-terminal domain"/>
    <property type="match status" value="1"/>
</dbReference>
<dbReference type="InterPro" id="IPR009057">
    <property type="entry name" value="Homeodomain-like_sf"/>
</dbReference>
<dbReference type="RefSeq" id="WP_186868951.1">
    <property type="nucleotide sequence ID" value="NZ_JACOOL010000003.1"/>
</dbReference>
<dbReference type="Proteomes" id="UP000637359">
    <property type="component" value="Unassembled WGS sequence"/>
</dbReference>
<keyword evidence="5" id="KW-1185">Reference proteome</keyword>
<keyword evidence="1" id="KW-0805">Transcription regulation</keyword>
<dbReference type="Pfam" id="PF13305">
    <property type="entry name" value="TetR_C_33"/>
    <property type="match status" value="1"/>
</dbReference>
<feature type="domain" description="HTH-type transcriptional regulator MT1864/Rv1816-like C-terminal" evidence="3">
    <location>
        <begin position="83"/>
        <end position="178"/>
    </location>
</feature>
<dbReference type="InterPro" id="IPR025996">
    <property type="entry name" value="MT1864/Rv1816-like_C"/>
</dbReference>
<evidence type="ECO:0000256" key="2">
    <source>
        <dbReference type="ARBA" id="ARBA00023163"/>
    </source>
</evidence>
<gene>
    <name evidence="4" type="ORF">H8S33_05260</name>
</gene>
<protein>
    <submittedName>
        <fullName evidence="4">WHG domain-containing protein</fullName>
    </submittedName>
</protein>
<accession>A0A923L4E1</accession>